<comment type="cofactor">
    <cofactor evidence="12">
        <name>Ca(2+)</name>
        <dbReference type="ChEBI" id="CHEBI:29108"/>
    </cofactor>
    <text evidence="12">Can bind about 5 Ca(2+) ions per subunit.</text>
</comment>
<reference evidence="18" key="1">
    <citation type="submission" date="2025-05" db="UniProtKB">
        <authorList>
            <consortium name="RefSeq"/>
        </authorList>
    </citation>
    <scope>NUCLEOTIDE SEQUENCE [LARGE SCALE GENOMIC DNA]</scope>
    <source>
        <strain evidence="18">14028-0561.14</strain>
    </source>
</reference>
<name>A0A6P4IVK7_DROKI</name>
<feature type="binding site" evidence="12">
    <location>
        <position position="250"/>
    </location>
    <ligand>
        <name>Ca(2+)</name>
        <dbReference type="ChEBI" id="CHEBI:29108"/>
        <label>2</label>
    </ligand>
</feature>
<dbReference type="Gene3D" id="2.110.10.10">
    <property type="entry name" value="Hemopexin-like domain"/>
    <property type="match status" value="1"/>
</dbReference>
<gene>
    <name evidence="19" type="primary">Mmp2</name>
</gene>
<evidence type="ECO:0000256" key="12">
    <source>
        <dbReference type="PIRSR" id="PIRSR621190-2"/>
    </source>
</evidence>
<dbReference type="PRINTS" id="PR00138">
    <property type="entry name" value="MATRIXIN"/>
</dbReference>
<dbReference type="InterPro" id="IPR001818">
    <property type="entry name" value="Pept_M10_metallopeptidase"/>
</dbReference>
<evidence type="ECO:0000256" key="5">
    <source>
        <dbReference type="ARBA" id="ARBA00022737"/>
    </source>
</evidence>
<feature type="repeat" description="Hemopexin" evidence="14">
    <location>
        <begin position="521"/>
        <end position="566"/>
    </location>
</feature>
<feature type="active site" evidence="10">
    <location>
        <position position="278"/>
    </location>
</feature>
<feature type="binding site" evidence="12">
    <location>
        <position position="525"/>
    </location>
    <ligand>
        <name>Ca(2+)</name>
        <dbReference type="ChEBI" id="CHEBI:29108"/>
        <label>4</label>
    </ligand>
</feature>
<evidence type="ECO:0000313" key="18">
    <source>
        <dbReference type="Proteomes" id="UP001652661"/>
    </source>
</evidence>
<comment type="similarity">
    <text evidence="1">Belongs to the peptidase M10A family.</text>
</comment>
<dbReference type="PROSITE" id="PS51642">
    <property type="entry name" value="HEMOPEXIN_2"/>
    <property type="match status" value="4"/>
</dbReference>
<dbReference type="AlphaFoldDB" id="A0A6P4IVK7"/>
<dbReference type="GO" id="GO:0030574">
    <property type="term" value="P:collagen catabolic process"/>
    <property type="evidence" value="ECO:0007669"/>
    <property type="project" value="TreeGrafter"/>
</dbReference>
<dbReference type="Pfam" id="PF00045">
    <property type="entry name" value="Hemopexin"/>
    <property type="match status" value="3"/>
</dbReference>
<feature type="repeat" description="Hemopexin" evidence="14">
    <location>
        <begin position="568"/>
        <end position="615"/>
    </location>
</feature>
<dbReference type="GO" id="GO:0004222">
    <property type="term" value="F:metalloendopeptidase activity"/>
    <property type="evidence" value="ECO:0007669"/>
    <property type="project" value="InterPro"/>
</dbReference>
<feature type="binding site" evidence="12">
    <location>
        <position position="239"/>
    </location>
    <ligand>
        <name>Zn(2+)</name>
        <dbReference type="ChEBI" id="CHEBI:29105"/>
        <label>1</label>
    </ligand>
</feature>
<evidence type="ECO:0000256" key="1">
    <source>
        <dbReference type="ARBA" id="ARBA00010370"/>
    </source>
</evidence>
<feature type="domain" description="Peptidase metallopeptidase" evidence="17">
    <location>
        <begin position="162"/>
        <end position="322"/>
    </location>
</feature>
<feature type="binding site" evidence="12">
    <location>
        <position position="252"/>
    </location>
    <ligand>
        <name>Zn(2+)</name>
        <dbReference type="ChEBI" id="CHEBI:29105"/>
        <label>1</label>
    </ligand>
</feature>
<protein>
    <submittedName>
        <fullName evidence="19">Matrix metalloproteinase-2 isoform X1</fullName>
    </submittedName>
</protein>
<dbReference type="FunFam" id="2.110.10.10:FF:000018">
    <property type="entry name" value="Matrix metallopeptidase 25b"/>
    <property type="match status" value="1"/>
</dbReference>
<feature type="binding site" evidence="12">
    <location>
        <position position="257"/>
    </location>
    <ligand>
        <name>Ca(2+)</name>
        <dbReference type="ChEBI" id="CHEBI:29108"/>
        <label>1</label>
    </ligand>
</feature>
<dbReference type="CDD" id="cd00094">
    <property type="entry name" value="HX"/>
    <property type="match status" value="1"/>
</dbReference>
<dbReference type="InterPro" id="IPR018487">
    <property type="entry name" value="Hemopexin-like_repeat"/>
</dbReference>
<keyword evidence="3 11" id="KW-0479">Metal-binding</keyword>
<keyword evidence="18" id="KW-1185">Reference proteome</keyword>
<accession>A0A6P4IVK7</accession>
<dbReference type="InterPro" id="IPR021190">
    <property type="entry name" value="Pept_M10A"/>
</dbReference>
<dbReference type="Gene3D" id="3.40.390.10">
    <property type="entry name" value="Collagenase (Catalytic Domain)"/>
    <property type="match status" value="1"/>
</dbReference>
<evidence type="ECO:0000256" key="7">
    <source>
        <dbReference type="ARBA" id="ARBA00022833"/>
    </source>
</evidence>
<dbReference type="SMART" id="SM00235">
    <property type="entry name" value="ZnMc"/>
    <property type="match status" value="1"/>
</dbReference>
<dbReference type="RefSeq" id="XP_017027414.1">
    <property type="nucleotide sequence ID" value="XM_017171925.3"/>
</dbReference>
<dbReference type="InterPro" id="IPR024079">
    <property type="entry name" value="MetalloPept_cat_dom_sf"/>
</dbReference>
<feature type="binding site" evidence="12">
    <location>
        <position position="232"/>
    </location>
    <ligand>
        <name>Ca(2+)</name>
        <dbReference type="ChEBI" id="CHEBI:29108"/>
        <label>3</label>
    </ligand>
</feature>
<feature type="binding site" description="in inhibited form" evidence="12">
    <location>
        <position position="131"/>
    </location>
    <ligand>
        <name>Zn(2+)</name>
        <dbReference type="ChEBI" id="CHEBI:29105"/>
        <label>2</label>
        <note>catalytic</note>
    </ligand>
</feature>
<keyword evidence="12" id="KW-0106">Calcium</keyword>
<dbReference type="GO" id="GO:0008270">
    <property type="term" value="F:zinc ion binding"/>
    <property type="evidence" value="ECO:0007669"/>
    <property type="project" value="InterPro"/>
</dbReference>
<feature type="binding site" evidence="12">
    <location>
        <position position="226"/>
    </location>
    <ligand>
        <name>Zn(2+)</name>
        <dbReference type="ChEBI" id="CHEBI:29105"/>
        <label>1</label>
    </ligand>
</feature>
<feature type="binding site" evidence="12">
    <location>
        <position position="231"/>
    </location>
    <ligand>
        <name>Ca(2+)</name>
        <dbReference type="ChEBI" id="CHEBI:29108"/>
        <label>3</label>
    </ligand>
</feature>
<evidence type="ECO:0000256" key="9">
    <source>
        <dbReference type="ARBA" id="ARBA00023145"/>
    </source>
</evidence>
<feature type="binding site" evidence="12">
    <location>
        <position position="254"/>
    </location>
    <ligand>
        <name>Ca(2+)</name>
        <dbReference type="ChEBI" id="CHEBI:29108"/>
        <label>3</label>
    </ligand>
</feature>
<evidence type="ECO:0000256" key="11">
    <source>
        <dbReference type="PIRSR" id="PIRSR001191-2"/>
    </source>
</evidence>
<dbReference type="SUPFAM" id="SSF55486">
    <property type="entry name" value="Metalloproteases ('zincins'), catalytic domain"/>
    <property type="match status" value="1"/>
</dbReference>
<evidence type="ECO:0000256" key="14">
    <source>
        <dbReference type="PROSITE-ProRule" id="PRU01011"/>
    </source>
</evidence>
<evidence type="ECO:0000256" key="4">
    <source>
        <dbReference type="ARBA" id="ARBA00022729"/>
    </source>
</evidence>
<feature type="binding site" evidence="11">
    <location>
        <position position="281"/>
    </location>
    <ligand>
        <name>Zn(2+)</name>
        <dbReference type="ChEBI" id="CHEBI:29105"/>
        <label>2</label>
        <note>catalytic</note>
    </ligand>
</feature>
<evidence type="ECO:0000256" key="15">
    <source>
        <dbReference type="SAM" id="MobiDB-lite"/>
    </source>
</evidence>
<comment type="cofactor">
    <cofactor evidence="12">
        <name>Zn(2+)</name>
        <dbReference type="ChEBI" id="CHEBI:29105"/>
    </cofactor>
    <text evidence="12">Binds 2 Zn(2+) ions per subunit.</text>
</comment>
<feature type="binding site" evidence="12">
    <location>
        <position position="248"/>
    </location>
    <ligand>
        <name>Ca(2+)</name>
        <dbReference type="ChEBI" id="CHEBI:29108"/>
        <label>2</label>
    </ligand>
</feature>
<feature type="chain" id="PRO_5027916470" evidence="16">
    <location>
        <begin position="25"/>
        <end position="716"/>
    </location>
</feature>
<dbReference type="InterPro" id="IPR006026">
    <property type="entry name" value="Peptidase_Metallo"/>
</dbReference>
<feature type="binding site" evidence="11">
    <location>
        <position position="277"/>
    </location>
    <ligand>
        <name>Zn(2+)</name>
        <dbReference type="ChEBI" id="CHEBI:29105"/>
        <label>2</label>
        <note>catalytic</note>
    </ligand>
</feature>
<keyword evidence="6" id="KW-0378">Hydrolase</keyword>
<dbReference type="OrthoDB" id="406838at2759"/>
<proteinExistence type="inferred from homology"/>
<feature type="binding site" evidence="12">
    <location>
        <position position="224"/>
    </location>
    <ligand>
        <name>Zn(2+)</name>
        <dbReference type="ChEBI" id="CHEBI:29105"/>
        <label>1</label>
    </ligand>
</feature>
<dbReference type="InterPro" id="IPR000585">
    <property type="entry name" value="Hemopexin-like_dom"/>
</dbReference>
<dbReference type="CDD" id="cd04278">
    <property type="entry name" value="ZnMc_MMP"/>
    <property type="match status" value="1"/>
</dbReference>
<feature type="signal peptide" evidence="16">
    <location>
        <begin position="1"/>
        <end position="24"/>
    </location>
</feature>
<feature type="binding site" evidence="12">
    <location>
        <position position="257"/>
    </location>
    <ligand>
        <name>Ca(2+)</name>
        <dbReference type="ChEBI" id="CHEBI:29108"/>
        <label>3</label>
    </ligand>
</feature>
<feature type="repeat" description="Hemopexin" evidence="14">
    <location>
        <begin position="616"/>
        <end position="663"/>
    </location>
</feature>
<dbReference type="GO" id="GO:0030198">
    <property type="term" value="P:extracellular matrix organization"/>
    <property type="evidence" value="ECO:0007669"/>
    <property type="project" value="TreeGrafter"/>
</dbReference>
<feature type="repeat" description="Hemopexin" evidence="14">
    <location>
        <begin position="469"/>
        <end position="517"/>
    </location>
</feature>
<dbReference type="SUPFAM" id="SSF47090">
    <property type="entry name" value="PGBD-like"/>
    <property type="match status" value="1"/>
</dbReference>
<evidence type="ECO:0000256" key="6">
    <source>
        <dbReference type="ARBA" id="ARBA00022801"/>
    </source>
</evidence>
<dbReference type="GO" id="GO:0005615">
    <property type="term" value="C:extracellular space"/>
    <property type="evidence" value="ECO:0007669"/>
    <property type="project" value="TreeGrafter"/>
</dbReference>
<dbReference type="SMART" id="SM00120">
    <property type="entry name" value="HX"/>
    <property type="match status" value="4"/>
</dbReference>
<keyword evidence="2" id="KW-0645">Protease</keyword>
<dbReference type="InterPro" id="IPR036375">
    <property type="entry name" value="Hemopexin-like_dom_sf"/>
</dbReference>
<feature type="binding site" evidence="12">
    <location>
        <position position="295"/>
    </location>
    <ligand>
        <name>Zn(2+)</name>
        <dbReference type="ChEBI" id="CHEBI:29105"/>
        <label>2</label>
        <note>catalytic</note>
    </ligand>
</feature>
<feature type="binding site" evidence="12">
    <location>
        <position position="477"/>
    </location>
    <ligand>
        <name>Ca(2+)</name>
        <dbReference type="ChEBI" id="CHEBI:29108"/>
        <label>4</label>
    </ligand>
</feature>
<keyword evidence="7 11" id="KW-0862">Zinc</keyword>
<reference evidence="19" key="2">
    <citation type="submission" date="2025-08" db="UniProtKB">
        <authorList>
            <consortium name="RefSeq"/>
        </authorList>
    </citation>
    <scope>IDENTIFICATION</scope>
    <source>
        <strain evidence="19">14028-0561.14</strain>
        <tissue evidence="19">Whole fly</tissue>
    </source>
</reference>
<dbReference type="FunFam" id="3.40.390.10:FF:000022">
    <property type="entry name" value="Matrix metalloproteinase 1, isoform C"/>
    <property type="match status" value="1"/>
</dbReference>
<evidence type="ECO:0000256" key="16">
    <source>
        <dbReference type="SAM" id="SignalP"/>
    </source>
</evidence>
<evidence type="ECO:0000256" key="3">
    <source>
        <dbReference type="ARBA" id="ARBA00022723"/>
    </source>
</evidence>
<feature type="binding site" evidence="12">
    <location>
        <position position="479"/>
    </location>
    <ligand>
        <name>Ca(2+)</name>
        <dbReference type="ChEBI" id="CHEBI:29108"/>
        <label>5</label>
    </ligand>
</feature>
<feature type="compositionally biased region" description="Low complexity" evidence="15">
    <location>
        <begin position="336"/>
        <end position="345"/>
    </location>
</feature>
<dbReference type="PANTHER" id="PTHR10201">
    <property type="entry name" value="MATRIX METALLOPROTEINASE"/>
    <property type="match status" value="1"/>
</dbReference>
<feature type="compositionally biased region" description="Basic and acidic residues" evidence="15">
    <location>
        <begin position="360"/>
        <end position="437"/>
    </location>
</feature>
<dbReference type="Pfam" id="PF00413">
    <property type="entry name" value="Peptidase_M10"/>
    <property type="match status" value="1"/>
</dbReference>
<keyword evidence="4 16" id="KW-0732">Signal</keyword>
<evidence type="ECO:0000256" key="13">
    <source>
        <dbReference type="PIRSR" id="PIRSR621190-4"/>
    </source>
</evidence>
<dbReference type="Proteomes" id="UP001652661">
    <property type="component" value="Chromosome 2R"/>
</dbReference>
<feature type="binding site" evidence="12">
    <location>
        <position position="214"/>
    </location>
    <ligand>
        <name>Ca(2+)</name>
        <dbReference type="ChEBI" id="CHEBI:29108"/>
        <label>2</label>
    </ligand>
</feature>
<evidence type="ECO:0000256" key="10">
    <source>
        <dbReference type="PIRSR" id="PIRSR001191-1"/>
    </source>
</evidence>
<feature type="binding site" evidence="12">
    <location>
        <position position="182"/>
    </location>
    <ligand>
        <name>Ca(2+)</name>
        <dbReference type="ChEBI" id="CHEBI:29108"/>
        <label>1</label>
    </ligand>
</feature>
<sequence>MCSTCVAGLCRLGVLLALVSLVTCILDLPPLPEEHHYYHQKRPVDLPSTVEQLDMRTHKSSGKAKSAVSEDTMFNYLMQFDYLPKSDLETGALRTEEQLIDAIRSLQSFGNIPVTGKIDSATARLIQQPRCGVGDKKYAYNFSPDNLDHDVVYTRVRRYVLQGPKWSKTDLTWSLVNQTMPDASKVRMMVQRALNVWESNSKLTFREVYSDQADIQILFARLQHGDGYKFDGPGQVLAHAFYPGDGRGGDAHFDADETWNYNPDESRGTNFLNVALHELGHSLGLGHSSDSNAVMFPWYQSNEVDNKLPDDDRNGIQELYGSKEKTWGPYKPPPTHTTTTTTTTTMRTLSYKPGFNPSRDPNRERERDLRREREQAARRRAEQERAEQERAEQDQRQRERQRRLEWERERERQNRQRQVQLEREQRERERNKSRERLTTTTTVRPTARPYPNGGHRSQGSHHKPRKPKPDSCMTYYDAISMIRGELFIFRGPFLWRIGANGLYRGYPTETRRHWAALPENFTKVDAVYENKQRQIVFFIGRQYYVFNSVTLAPGYPKPLVSLGLPPTLNHIDASFVWGHNNQTYLTSGTLYWRIDDYTGQVEQDYPRDMSIWSGVGYNIDDAFQYSDGKTYFFKNLGYWEFNDDLMKVAHARAKLSSRKWMQCARSANEVDDEERWTAPLVSGENDSAERSAATREQGISLFLLWLTLFSVTFWRS</sequence>
<dbReference type="PIRSF" id="PIRSF001191">
    <property type="entry name" value="Peptidase_M10A_matrix"/>
    <property type="match status" value="1"/>
</dbReference>
<feature type="binding site" evidence="12">
    <location>
        <position position="620"/>
    </location>
    <ligand>
        <name>Ca(2+)</name>
        <dbReference type="ChEBI" id="CHEBI:29108"/>
        <label>4</label>
    </ligand>
</feature>
<dbReference type="GO" id="GO:0031012">
    <property type="term" value="C:extracellular matrix"/>
    <property type="evidence" value="ECO:0007669"/>
    <property type="project" value="InterPro"/>
</dbReference>
<evidence type="ECO:0000259" key="17">
    <source>
        <dbReference type="SMART" id="SM00235"/>
    </source>
</evidence>
<dbReference type="GO" id="GO:0006508">
    <property type="term" value="P:proteolysis"/>
    <property type="evidence" value="ECO:0007669"/>
    <property type="project" value="UniProtKB-KW"/>
</dbReference>
<feature type="modified residue" description="Phosphotyrosine; by PKDCC" evidence="13">
    <location>
        <position position="555"/>
    </location>
</feature>
<keyword evidence="5" id="KW-0677">Repeat</keyword>
<dbReference type="InterPro" id="IPR036365">
    <property type="entry name" value="PGBD-like_sf"/>
</dbReference>
<dbReference type="SUPFAM" id="SSF50923">
    <property type="entry name" value="Hemopexin-like domain"/>
    <property type="match status" value="1"/>
</dbReference>
<keyword evidence="9" id="KW-0865">Zymogen</keyword>
<feature type="binding site" evidence="11">
    <location>
        <position position="287"/>
    </location>
    <ligand>
        <name>Zn(2+)</name>
        <dbReference type="ChEBI" id="CHEBI:29105"/>
        <label>2</label>
        <note>catalytic</note>
    </ligand>
</feature>
<organism evidence="18 19">
    <name type="scientific">Drosophila kikkawai</name>
    <name type="common">Fruit fly</name>
    <dbReference type="NCBI Taxonomy" id="30033"/>
    <lineage>
        <taxon>Eukaryota</taxon>
        <taxon>Metazoa</taxon>
        <taxon>Ecdysozoa</taxon>
        <taxon>Arthropoda</taxon>
        <taxon>Hexapoda</taxon>
        <taxon>Insecta</taxon>
        <taxon>Pterygota</taxon>
        <taxon>Neoptera</taxon>
        <taxon>Endopterygota</taxon>
        <taxon>Diptera</taxon>
        <taxon>Brachycera</taxon>
        <taxon>Muscomorpha</taxon>
        <taxon>Ephydroidea</taxon>
        <taxon>Drosophilidae</taxon>
        <taxon>Drosophila</taxon>
        <taxon>Sophophora</taxon>
    </lineage>
</organism>
<keyword evidence="8 19" id="KW-0482">Metalloprotease</keyword>
<dbReference type="InterPro" id="IPR033739">
    <property type="entry name" value="M10A_MMP"/>
</dbReference>
<dbReference type="PANTHER" id="PTHR10201:SF291">
    <property type="entry name" value="MATRIX METALLOPROTEINASE 1, ISOFORM C-RELATED"/>
    <property type="match status" value="1"/>
</dbReference>
<evidence type="ECO:0000313" key="19">
    <source>
        <dbReference type="RefSeq" id="XP_017027414.1"/>
    </source>
</evidence>
<evidence type="ECO:0000256" key="8">
    <source>
        <dbReference type="ARBA" id="ARBA00023049"/>
    </source>
</evidence>
<evidence type="ECO:0000256" key="2">
    <source>
        <dbReference type="ARBA" id="ARBA00022670"/>
    </source>
</evidence>
<feature type="region of interest" description="Disordered" evidence="15">
    <location>
        <begin position="321"/>
        <end position="471"/>
    </location>
</feature>